<organism evidence="2 3">
    <name type="scientific">Symbiodinium natans</name>
    <dbReference type="NCBI Taxonomy" id="878477"/>
    <lineage>
        <taxon>Eukaryota</taxon>
        <taxon>Sar</taxon>
        <taxon>Alveolata</taxon>
        <taxon>Dinophyceae</taxon>
        <taxon>Suessiales</taxon>
        <taxon>Symbiodiniaceae</taxon>
        <taxon>Symbiodinium</taxon>
    </lineage>
</organism>
<feature type="transmembrane region" description="Helical" evidence="1">
    <location>
        <begin position="131"/>
        <end position="148"/>
    </location>
</feature>
<feature type="transmembrane region" description="Helical" evidence="1">
    <location>
        <begin position="216"/>
        <end position="232"/>
    </location>
</feature>
<feature type="transmembrane region" description="Helical" evidence="1">
    <location>
        <begin position="547"/>
        <end position="565"/>
    </location>
</feature>
<reference evidence="2" key="1">
    <citation type="submission" date="2021-02" db="EMBL/GenBank/DDBJ databases">
        <authorList>
            <person name="Dougan E. K."/>
            <person name="Rhodes N."/>
            <person name="Thang M."/>
            <person name="Chan C."/>
        </authorList>
    </citation>
    <scope>NUCLEOTIDE SEQUENCE</scope>
</reference>
<evidence type="ECO:0000256" key="1">
    <source>
        <dbReference type="SAM" id="Phobius"/>
    </source>
</evidence>
<accession>A0A812PYZ6</accession>
<keyword evidence="3" id="KW-1185">Reference proteome</keyword>
<keyword evidence="1" id="KW-0812">Transmembrane</keyword>
<dbReference type="AlphaFoldDB" id="A0A812PYZ6"/>
<gene>
    <name evidence="2" type="ORF">SNAT2548_LOCUS18559</name>
</gene>
<feature type="transmembrane region" description="Helical" evidence="1">
    <location>
        <begin position="523"/>
        <end position="541"/>
    </location>
</feature>
<evidence type="ECO:0000313" key="3">
    <source>
        <dbReference type="Proteomes" id="UP000604046"/>
    </source>
</evidence>
<name>A0A812PYZ6_9DINO</name>
<dbReference type="OrthoDB" id="413238at2759"/>
<sequence length="693" mass="77656">MSNNSVFLHGISGRTWPETSQSAHIAFGASRDFWIVLATCGLGFIGCFALTLGIVELNTRRWRHRFNKAEEMQPLAKPPQELSCTQRQVFKGPRYGVQFAFHADLALRAALVAAFCAATYAFEFLEWWERQGWSMSYVVVILAFTLYVDLGSTVALAWTGFYGTLLPVLNCWLMFYLYPDGVKKDDICSKFFGWMDFFVFLLLMFALGFDTNAKMYALSWQAYFSMCFLNPFDQTFFSNGLYVQLHAAETGALMGTVVGCIFAVGVAAAMNISALTKAQTMMLELTWSHGRLLEELLEMGCLRMRPQTATVFAVEVHNFQQQLEEIRSLLRSSWWECFDLGVAGQSRLMLIEMCRNVDFLTGWLESMVMAVQHAKHVERELFLRSLHIFDSQTLLELIDTTRGALQQSCQAAVRGVSWDDEEESHLEFWLSALEDGQVRAHEAVKSRLMHQGSWQRFFTSAHLPQFALASSTSGYCQKVADLLVAMAEFEPSEKALGPCRGFLQGLRALPGADLQRWASAMQCLKLLLTFMLCFMLGRIGIGMRTGSFVPAFNATPAGTVAYLIFQGGNQAAALKKNMDRFMGVAFGSLLGTLTVGTCASLKSSIGWNGAATLFLMIYFSFEYLALFVYFFSPTFSYAGLMFSCFYANSALRPFDGIGHFAQSGGLDKPDGVRLQCVSDYQNILSCWQSLSRR</sequence>
<feature type="transmembrane region" description="Helical" evidence="1">
    <location>
        <begin position="611"/>
        <end position="631"/>
    </location>
</feature>
<protein>
    <submittedName>
        <fullName evidence="2">Uncharacterized protein</fullName>
    </submittedName>
</protein>
<feature type="transmembrane region" description="Helical" evidence="1">
    <location>
        <begin position="105"/>
        <end position="125"/>
    </location>
</feature>
<keyword evidence="1" id="KW-1133">Transmembrane helix</keyword>
<comment type="caution">
    <text evidence="2">The sequence shown here is derived from an EMBL/GenBank/DDBJ whole genome shotgun (WGS) entry which is preliminary data.</text>
</comment>
<keyword evidence="1" id="KW-0472">Membrane</keyword>
<feature type="transmembrane region" description="Helical" evidence="1">
    <location>
        <begin position="155"/>
        <end position="179"/>
    </location>
</feature>
<dbReference type="EMBL" id="CAJNDS010002149">
    <property type="protein sequence ID" value="CAE7351802.1"/>
    <property type="molecule type" value="Genomic_DNA"/>
</dbReference>
<proteinExistence type="predicted"/>
<feature type="transmembrane region" description="Helical" evidence="1">
    <location>
        <begin position="191"/>
        <end position="209"/>
    </location>
</feature>
<evidence type="ECO:0000313" key="2">
    <source>
        <dbReference type="EMBL" id="CAE7351802.1"/>
    </source>
</evidence>
<feature type="transmembrane region" description="Helical" evidence="1">
    <location>
        <begin position="586"/>
        <end position="605"/>
    </location>
</feature>
<feature type="transmembrane region" description="Helical" evidence="1">
    <location>
        <begin position="252"/>
        <end position="272"/>
    </location>
</feature>
<feature type="transmembrane region" description="Helical" evidence="1">
    <location>
        <begin position="33"/>
        <end position="55"/>
    </location>
</feature>
<dbReference type="Proteomes" id="UP000604046">
    <property type="component" value="Unassembled WGS sequence"/>
</dbReference>